<organism evidence="1">
    <name type="scientific">Cucumis melo</name>
    <name type="common">Muskmelon</name>
    <dbReference type="NCBI Taxonomy" id="3656"/>
    <lineage>
        <taxon>Eukaryota</taxon>
        <taxon>Viridiplantae</taxon>
        <taxon>Streptophyta</taxon>
        <taxon>Embryophyta</taxon>
        <taxon>Tracheophyta</taxon>
        <taxon>Spermatophyta</taxon>
        <taxon>Magnoliopsida</taxon>
        <taxon>eudicotyledons</taxon>
        <taxon>Gunneridae</taxon>
        <taxon>Pentapetalae</taxon>
        <taxon>rosids</taxon>
        <taxon>fabids</taxon>
        <taxon>Cucurbitales</taxon>
        <taxon>Cucurbitaceae</taxon>
        <taxon>Benincaseae</taxon>
        <taxon>Cucumis</taxon>
    </lineage>
</organism>
<dbReference type="AlphaFoldDB" id="A0A9I9ELV5"/>
<dbReference type="Gramene" id="MELO3C035158.2.1">
    <property type="protein sequence ID" value="MELO3C035158.2.1"/>
    <property type="gene ID" value="MELO3C035158.2"/>
</dbReference>
<evidence type="ECO:0000313" key="1">
    <source>
        <dbReference type="EnsemblPlants" id="MELO3C035158.2.1"/>
    </source>
</evidence>
<accession>A0A9I9ELV5</accession>
<proteinExistence type="predicted"/>
<sequence length="175" mass="19398">MFSIQDFAQQQQAAHKRSKAGCFGNNPLLILYRKRLQNANDWTEQSLPSPVEALVKEEKEEELIYQENNATCWGRVVPFLSMGSSNFSNQESPPKKGLAAKPQTVQKCRREVELGGPTAALKYDGTCGGNDSKFASRPRSRRALSLQTTATGFDKENKKERTASNNLIGVCGDKN</sequence>
<dbReference type="EnsemblPlants" id="MELO3C035158.2.1">
    <property type="protein sequence ID" value="MELO3C035158.2.1"/>
    <property type="gene ID" value="MELO3C035158.2"/>
</dbReference>
<name>A0A9I9ELV5_CUCME</name>
<reference evidence="1" key="1">
    <citation type="submission" date="2023-03" db="UniProtKB">
        <authorList>
            <consortium name="EnsemblPlants"/>
        </authorList>
    </citation>
    <scope>IDENTIFICATION</scope>
</reference>
<protein>
    <submittedName>
        <fullName evidence="1">Uncharacterized protein</fullName>
    </submittedName>
</protein>